<keyword evidence="2" id="KW-1185">Reference proteome</keyword>
<evidence type="ECO:0000313" key="2">
    <source>
        <dbReference type="Proteomes" id="UP000003586"/>
    </source>
</evidence>
<evidence type="ECO:0000313" key="1">
    <source>
        <dbReference type="EMBL" id="AHF17350.1"/>
    </source>
</evidence>
<proteinExistence type="predicted"/>
<name>W0F2T7_9BACT</name>
<gene>
    <name evidence="1" type="ORF">NIASO_05935</name>
</gene>
<accession>W0F2T7</accession>
<reference evidence="1 2" key="1">
    <citation type="submission" date="2013-12" db="EMBL/GenBank/DDBJ databases">
        <authorList>
            <consortium name="DOE Joint Genome Institute"/>
            <person name="Eisen J."/>
            <person name="Huntemann M."/>
            <person name="Han J."/>
            <person name="Chen A."/>
            <person name="Kyrpides N."/>
            <person name="Mavromatis K."/>
            <person name="Markowitz V."/>
            <person name="Palaniappan K."/>
            <person name="Ivanova N."/>
            <person name="Schaumberg A."/>
            <person name="Pati A."/>
            <person name="Liolios K."/>
            <person name="Nordberg H.P."/>
            <person name="Cantor M.N."/>
            <person name="Hua S.X."/>
            <person name="Woyke T."/>
        </authorList>
    </citation>
    <scope>NUCLEOTIDE SEQUENCE [LARGE SCALE GENOMIC DNA]</scope>
    <source>
        <strain evidence="2">DSM 19437</strain>
    </source>
</reference>
<dbReference type="KEGG" id="nso:NIASO_05935"/>
<sequence>MLFRSAVNKHNSKLTSIPTLTGTKTDCALLEILSLLFSPVSREKSCRANPLAFPVMIPKNP</sequence>
<protein>
    <submittedName>
        <fullName evidence="1">Uncharacterized protein</fullName>
    </submittedName>
</protein>
<dbReference type="HOGENOM" id="CLU_2917949_0_0_10"/>
<dbReference type="EMBL" id="CP007035">
    <property type="protein sequence ID" value="AHF17350.1"/>
    <property type="molecule type" value="Genomic_DNA"/>
</dbReference>
<dbReference type="AlphaFoldDB" id="W0F2T7"/>
<organism evidence="1 2">
    <name type="scientific">Niabella soli DSM 19437</name>
    <dbReference type="NCBI Taxonomy" id="929713"/>
    <lineage>
        <taxon>Bacteria</taxon>
        <taxon>Pseudomonadati</taxon>
        <taxon>Bacteroidota</taxon>
        <taxon>Chitinophagia</taxon>
        <taxon>Chitinophagales</taxon>
        <taxon>Chitinophagaceae</taxon>
        <taxon>Niabella</taxon>
    </lineage>
</organism>
<dbReference type="Proteomes" id="UP000003586">
    <property type="component" value="Chromosome"/>
</dbReference>